<dbReference type="OrthoDB" id="6020543at2759"/>
<evidence type="ECO:0000313" key="3">
    <source>
        <dbReference type="Proteomes" id="UP000789405"/>
    </source>
</evidence>
<proteinExistence type="predicted"/>
<gene>
    <name evidence="2" type="ORF">DERYTH_LOCUS23872</name>
</gene>
<dbReference type="Proteomes" id="UP000789405">
    <property type="component" value="Unassembled WGS sequence"/>
</dbReference>
<evidence type="ECO:0000313" key="2">
    <source>
        <dbReference type="EMBL" id="CAG8803368.1"/>
    </source>
</evidence>
<name>A0A9N9JZB3_9GLOM</name>
<comment type="caution">
    <text evidence="2">The sequence shown here is derived from an EMBL/GenBank/DDBJ whole genome shotgun (WGS) entry which is preliminary data.</text>
</comment>
<dbReference type="GO" id="GO:0005576">
    <property type="term" value="C:extracellular region"/>
    <property type="evidence" value="ECO:0007669"/>
    <property type="project" value="InterPro"/>
</dbReference>
<evidence type="ECO:0000259" key="1">
    <source>
        <dbReference type="Pfam" id="PF01607"/>
    </source>
</evidence>
<keyword evidence="3" id="KW-1185">Reference proteome</keyword>
<reference evidence="2" key="1">
    <citation type="submission" date="2021-06" db="EMBL/GenBank/DDBJ databases">
        <authorList>
            <person name="Kallberg Y."/>
            <person name="Tangrot J."/>
            <person name="Rosling A."/>
        </authorList>
    </citation>
    <scope>NUCLEOTIDE SEQUENCE</scope>
    <source>
        <strain evidence="2">MA453B</strain>
    </source>
</reference>
<dbReference type="InterPro" id="IPR036508">
    <property type="entry name" value="Chitin-bd_dom_sf"/>
</dbReference>
<dbReference type="SUPFAM" id="SSF57625">
    <property type="entry name" value="Invertebrate chitin-binding proteins"/>
    <property type="match status" value="1"/>
</dbReference>
<dbReference type="AlphaFoldDB" id="A0A9N9JZB3"/>
<dbReference type="GO" id="GO:0008061">
    <property type="term" value="F:chitin binding"/>
    <property type="evidence" value="ECO:0007669"/>
    <property type="project" value="InterPro"/>
</dbReference>
<sequence>NDGTAYLIDCPIGLQFNPISSRCDWPHNLPESAEFKIEIDYTLSSDDPARLKVLGFLNFGIDIYRNANIISSESFDSEPEPTHGSETIG</sequence>
<dbReference type="InterPro" id="IPR002557">
    <property type="entry name" value="Chitin-bd_dom"/>
</dbReference>
<dbReference type="EMBL" id="CAJVPY010037853">
    <property type="protein sequence ID" value="CAG8803368.1"/>
    <property type="molecule type" value="Genomic_DNA"/>
</dbReference>
<feature type="non-terminal residue" evidence="2">
    <location>
        <position position="89"/>
    </location>
</feature>
<dbReference type="Gene3D" id="2.170.140.10">
    <property type="entry name" value="Chitin binding domain"/>
    <property type="match status" value="1"/>
</dbReference>
<protein>
    <submittedName>
        <fullName evidence="2">4758_t:CDS:1</fullName>
    </submittedName>
</protein>
<feature type="domain" description="Chitin-binding type-2" evidence="1">
    <location>
        <begin position="2"/>
        <end position="28"/>
    </location>
</feature>
<accession>A0A9N9JZB3</accession>
<feature type="non-terminal residue" evidence="2">
    <location>
        <position position="1"/>
    </location>
</feature>
<organism evidence="2 3">
    <name type="scientific">Dentiscutata erythropus</name>
    <dbReference type="NCBI Taxonomy" id="1348616"/>
    <lineage>
        <taxon>Eukaryota</taxon>
        <taxon>Fungi</taxon>
        <taxon>Fungi incertae sedis</taxon>
        <taxon>Mucoromycota</taxon>
        <taxon>Glomeromycotina</taxon>
        <taxon>Glomeromycetes</taxon>
        <taxon>Diversisporales</taxon>
        <taxon>Gigasporaceae</taxon>
        <taxon>Dentiscutata</taxon>
    </lineage>
</organism>
<dbReference type="Pfam" id="PF01607">
    <property type="entry name" value="CBM_14"/>
    <property type="match status" value="1"/>
</dbReference>